<reference evidence="3" key="1">
    <citation type="submission" date="2021-01" db="UniProtKB">
        <authorList>
            <consortium name="EnsemblMetazoa"/>
        </authorList>
    </citation>
    <scope>IDENTIFICATION</scope>
</reference>
<keyword evidence="4" id="KW-1185">Reference proteome</keyword>
<evidence type="ECO:0000313" key="4">
    <source>
        <dbReference type="Proteomes" id="UP000594262"/>
    </source>
</evidence>
<dbReference type="EnsemblMetazoa" id="CLYHEMT026463.1">
    <property type="protein sequence ID" value="CLYHEMP026463.1"/>
    <property type="gene ID" value="CLYHEMG026463"/>
</dbReference>
<dbReference type="PANTHER" id="PTHR33309">
    <property type="entry name" value="KERATIN, ULTRA HIGH-SULFUR MATRIX PROTEIN-LIKE"/>
    <property type="match status" value="1"/>
</dbReference>
<accession>A0A7M5XNL7</accession>
<evidence type="ECO:0000313" key="3">
    <source>
        <dbReference type="EnsemblMetazoa" id="CLYHEMP026463.1"/>
    </source>
</evidence>
<name>A0A7M5XNL7_9CNID</name>
<feature type="coiled-coil region" evidence="1">
    <location>
        <begin position="181"/>
        <end position="217"/>
    </location>
</feature>
<keyword evidence="1" id="KW-0175">Coiled coil</keyword>
<dbReference type="RefSeq" id="XP_066920033.1">
    <property type="nucleotide sequence ID" value="XM_067063932.1"/>
</dbReference>
<dbReference type="Proteomes" id="UP000594262">
    <property type="component" value="Unplaced"/>
</dbReference>
<protein>
    <submittedName>
        <fullName evidence="3">Uncharacterized protein</fullName>
    </submittedName>
</protein>
<organism evidence="3 4">
    <name type="scientific">Clytia hemisphaerica</name>
    <dbReference type="NCBI Taxonomy" id="252671"/>
    <lineage>
        <taxon>Eukaryota</taxon>
        <taxon>Metazoa</taxon>
        <taxon>Cnidaria</taxon>
        <taxon>Hydrozoa</taxon>
        <taxon>Hydroidolina</taxon>
        <taxon>Leptothecata</taxon>
        <taxon>Obeliida</taxon>
        <taxon>Clytiidae</taxon>
        <taxon>Clytia</taxon>
    </lineage>
</organism>
<feature type="compositionally biased region" description="Basic and acidic residues" evidence="2">
    <location>
        <begin position="146"/>
        <end position="160"/>
    </location>
</feature>
<dbReference type="GeneID" id="136807357"/>
<proteinExistence type="predicted"/>
<evidence type="ECO:0000256" key="2">
    <source>
        <dbReference type="SAM" id="MobiDB-lite"/>
    </source>
</evidence>
<feature type="compositionally biased region" description="Basic and acidic residues" evidence="2">
    <location>
        <begin position="98"/>
        <end position="120"/>
    </location>
</feature>
<dbReference type="OrthoDB" id="5981693at2759"/>
<dbReference type="PANTHER" id="PTHR33309:SF1">
    <property type="entry name" value="MYB_SANT-LIKE DNA-BINDING DOMAIN-CONTAINING PROTEIN"/>
    <property type="match status" value="1"/>
</dbReference>
<sequence>MTSQNDAKMAWTDDHNIIFMREVLMYEPWNHQKGKPERGQIWKNIAESLNSIDHPYFKVTDRSVRDNYNVLEKAYNKQESVRNKGSGLEVDEENELDQAMRDGSEQFRDSELKREENKLEKNKALQDEALAADEVRKVSLERFGETRKRKEENDEGESPKSSKRVRNTGSETYSYLQVKHKDEVEFRNKQLELQKEEQKLQREQQKMQIELQREQQQQMAAFIQQQQQVNLALINMLSNKKD</sequence>
<feature type="region of interest" description="Disordered" evidence="2">
    <location>
        <begin position="79"/>
        <end position="120"/>
    </location>
</feature>
<evidence type="ECO:0000256" key="1">
    <source>
        <dbReference type="SAM" id="Coils"/>
    </source>
</evidence>
<dbReference type="AlphaFoldDB" id="A0A7M5XNL7"/>
<feature type="region of interest" description="Disordered" evidence="2">
    <location>
        <begin position="146"/>
        <end position="173"/>
    </location>
</feature>